<protein>
    <submittedName>
        <fullName evidence="1">Uncharacterized protein</fullName>
    </submittedName>
</protein>
<evidence type="ECO:0000313" key="1">
    <source>
        <dbReference type="EMBL" id="KAG8000499.1"/>
    </source>
</evidence>
<keyword evidence="2" id="KW-1185">Reference proteome</keyword>
<sequence>MCGPYSAVSPQTDNNCRAAVTYKRKSPHGPVGRKRSQTTNPFSRDLGSAQTRRRGAGGWLCICRQEEVVDEEEEDGGGGGGGWCSYYYYPYFLRAPRAEPLQQPAEDHPIFQGGLQERFGIRDGLLRRLQHPERNQPCNRLFRRIHVQSQQIPLRQKQTPCLVSLTARCSGYAVIIIRALRRQHD</sequence>
<proteinExistence type="predicted"/>
<name>A0ACB7EF28_NIBAL</name>
<comment type="caution">
    <text evidence="1">The sequence shown here is derived from an EMBL/GenBank/DDBJ whole genome shotgun (WGS) entry which is preliminary data.</text>
</comment>
<gene>
    <name evidence="1" type="ORF">GBF38_016877</name>
</gene>
<reference evidence="1" key="1">
    <citation type="submission" date="2020-04" db="EMBL/GenBank/DDBJ databases">
        <title>A chromosome-scale assembly and high-density genetic map of the yellow drum (Nibea albiflora) genome.</title>
        <authorList>
            <person name="Xu D."/>
            <person name="Zhang W."/>
            <person name="Chen R."/>
            <person name="Tan P."/>
            <person name="Wang L."/>
            <person name="Song H."/>
            <person name="Tian L."/>
            <person name="Zhu Q."/>
            <person name="Wang B."/>
        </authorList>
    </citation>
    <scope>NUCLEOTIDE SEQUENCE</scope>
    <source>
        <strain evidence="1">ZJHYS-2018</strain>
    </source>
</reference>
<organism evidence="1 2">
    <name type="scientific">Nibea albiflora</name>
    <name type="common">Yellow drum</name>
    <name type="synonym">Corvina albiflora</name>
    <dbReference type="NCBI Taxonomy" id="240163"/>
    <lineage>
        <taxon>Eukaryota</taxon>
        <taxon>Metazoa</taxon>
        <taxon>Chordata</taxon>
        <taxon>Craniata</taxon>
        <taxon>Vertebrata</taxon>
        <taxon>Euteleostomi</taxon>
        <taxon>Actinopterygii</taxon>
        <taxon>Neopterygii</taxon>
        <taxon>Teleostei</taxon>
        <taxon>Neoteleostei</taxon>
        <taxon>Acanthomorphata</taxon>
        <taxon>Eupercaria</taxon>
        <taxon>Sciaenidae</taxon>
        <taxon>Nibea</taxon>
    </lineage>
</organism>
<dbReference type="Proteomes" id="UP000805704">
    <property type="component" value="Chromosome 8"/>
</dbReference>
<evidence type="ECO:0000313" key="2">
    <source>
        <dbReference type="Proteomes" id="UP000805704"/>
    </source>
</evidence>
<dbReference type="EMBL" id="CM024796">
    <property type="protein sequence ID" value="KAG8000499.1"/>
    <property type="molecule type" value="Genomic_DNA"/>
</dbReference>
<accession>A0ACB7EF28</accession>